<accession>A0ACC6IK44</accession>
<sequence>MISNRVVLAVDDVGKSYPGAGRPVLDGVTFDVRAGELLCIVGHSGTGKSTLLRCMAGLLPVSTGRVSLHGSPVTGPPEDLAVVFQDYSRSLLPWMRIIDNVTLPLRRTTRSAAERRSAAEAALEAVGLGGTGRLYPWEMSGGMQQRVAIARAIAYRPTVLLMDEPFASVDAQTRADLEDLTLRVRDDFGMTIVLVTHDIDEAVYLGDRVVLLAGRPASVTEEVVVPLPRPRDQVTTKAHPSFVELRTTVLQHIRESAHQQVAR</sequence>
<gene>
    <name evidence="1" type="ORF">QE364_002783</name>
</gene>
<organism evidence="1 2">
    <name type="scientific">Nocardioides zeae</name>
    <dbReference type="NCBI Taxonomy" id="1457234"/>
    <lineage>
        <taxon>Bacteria</taxon>
        <taxon>Bacillati</taxon>
        <taxon>Actinomycetota</taxon>
        <taxon>Actinomycetes</taxon>
        <taxon>Propionibacteriales</taxon>
        <taxon>Nocardioidaceae</taxon>
        <taxon>Nocardioides</taxon>
    </lineage>
</organism>
<keyword evidence="1" id="KW-0067">ATP-binding</keyword>
<dbReference type="Proteomes" id="UP001261666">
    <property type="component" value="Unassembled WGS sequence"/>
</dbReference>
<name>A0ACC6IK44_9ACTN</name>
<evidence type="ECO:0000313" key="2">
    <source>
        <dbReference type="Proteomes" id="UP001261666"/>
    </source>
</evidence>
<reference evidence="1" key="1">
    <citation type="submission" date="2023-08" db="EMBL/GenBank/DDBJ databases">
        <title>Functional and genomic diversity of the sorghum phyllosphere microbiome.</title>
        <authorList>
            <person name="Shade A."/>
        </authorList>
    </citation>
    <scope>NUCLEOTIDE SEQUENCE</scope>
    <source>
        <strain evidence="1">SORGH_AS_0885</strain>
    </source>
</reference>
<keyword evidence="2" id="KW-1185">Reference proteome</keyword>
<dbReference type="EMBL" id="JAVIZJ010000007">
    <property type="protein sequence ID" value="MDR6211064.1"/>
    <property type="molecule type" value="Genomic_DNA"/>
</dbReference>
<evidence type="ECO:0000313" key="1">
    <source>
        <dbReference type="EMBL" id="MDR6211064.1"/>
    </source>
</evidence>
<comment type="caution">
    <text evidence="1">The sequence shown here is derived from an EMBL/GenBank/DDBJ whole genome shotgun (WGS) entry which is preliminary data.</text>
</comment>
<protein>
    <submittedName>
        <fullName evidence="1">NitT/TauT family transport system ATP-binding protein</fullName>
    </submittedName>
</protein>
<proteinExistence type="predicted"/>
<keyword evidence="1" id="KW-0547">Nucleotide-binding</keyword>